<reference evidence="5 6" key="1">
    <citation type="journal article" date="2013" name="Curr. Biol.">
        <title>The Genome of the Foraminiferan Reticulomyxa filosa.</title>
        <authorList>
            <person name="Glockner G."/>
            <person name="Hulsmann N."/>
            <person name="Schleicher M."/>
            <person name="Noegel A.A."/>
            <person name="Eichinger L."/>
            <person name="Gallinger C."/>
            <person name="Pawlowski J."/>
            <person name="Sierra R."/>
            <person name="Euteneuer U."/>
            <person name="Pillet L."/>
            <person name="Moustafa A."/>
            <person name="Platzer M."/>
            <person name="Groth M."/>
            <person name="Szafranski K."/>
            <person name="Schliwa M."/>
        </authorList>
    </citation>
    <scope>NUCLEOTIDE SEQUENCE [LARGE SCALE GENOMIC DNA]</scope>
</reference>
<feature type="repeat" description="TPR" evidence="3">
    <location>
        <begin position="1078"/>
        <end position="1111"/>
    </location>
</feature>
<keyword evidence="4" id="KW-1133">Transmembrane helix</keyword>
<feature type="repeat" description="TPR" evidence="3">
    <location>
        <begin position="1204"/>
        <end position="1237"/>
    </location>
</feature>
<proteinExistence type="predicted"/>
<dbReference type="InterPro" id="IPR029030">
    <property type="entry name" value="Caspase-like_dom_sf"/>
</dbReference>
<keyword evidence="4" id="KW-0812">Transmembrane</keyword>
<dbReference type="OMA" id="DINTEFQ"/>
<feature type="repeat" description="TPR" evidence="3">
    <location>
        <begin position="910"/>
        <end position="943"/>
    </location>
</feature>
<dbReference type="SMART" id="SM00028">
    <property type="entry name" value="TPR"/>
    <property type="match status" value="13"/>
</dbReference>
<dbReference type="InterPro" id="IPR011990">
    <property type="entry name" value="TPR-like_helical_dom_sf"/>
</dbReference>
<dbReference type="InterPro" id="IPR019734">
    <property type="entry name" value="TPR_rpt"/>
</dbReference>
<dbReference type="EMBL" id="ASPP01000828">
    <property type="protein sequence ID" value="ETO36289.1"/>
    <property type="molecule type" value="Genomic_DNA"/>
</dbReference>
<dbReference type="PROSITE" id="PS50005">
    <property type="entry name" value="TPR"/>
    <property type="match status" value="11"/>
</dbReference>
<evidence type="ECO:0000256" key="4">
    <source>
        <dbReference type="SAM" id="Phobius"/>
    </source>
</evidence>
<feature type="repeat" description="TPR" evidence="3">
    <location>
        <begin position="1246"/>
        <end position="1279"/>
    </location>
</feature>
<dbReference type="SUPFAM" id="SSF52129">
    <property type="entry name" value="Caspase-like"/>
    <property type="match status" value="1"/>
</dbReference>
<dbReference type="PANTHER" id="PTHR45641">
    <property type="entry name" value="TETRATRICOPEPTIDE REPEAT PROTEIN (AFU_ORTHOLOGUE AFUA_6G03870)"/>
    <property type="match status" value="1"/>
</dbReference>
<feature type="transmembrane region" description="Helical" evidence="4">
    <location>
        <begin position="12"/>
        <end position="31"/>
    </location>
</feature>
<feature type="repeat" description="TPR" evidence="3">
    <location>
        <begin position="1036"/>
        <end position="1069"/>
    </location>
</feature>
<dbReference type="Gene3D" id="2.120.10.80">
    <property type="entry name" value="Kelch-type beta propeller"/>
    <property type="match status" value="1"/>
</dbReference>
<protein>
    <submittedName>
        <fullName evidence="5">Uncharacterized protein</fullName>
    </submittedName>
</protein>
<feature type="repeat" description="TPR" evidence="3">
    <location>
        <begin position="1330"/>
        <end position="1363"/>
    </location>
</feature>
<keyword evidence="6" id="KW-1185">Reference proteome</keyword>
<dbReference type="Gene3D" id="1.25.40.10">
    <property type="entry name" value="Tetratricopeptide repeat domain"/>
    <property type="match status" value="4"/>
</dbReference>
<gene>
    <name evidence="5" type="ORF">RFI_00774</name>
</gene>
<dbReference type="PROSITE" id="PS50293">
    <property type="entry name" value="TPR_REGION"/>
    <property type="match status" value="2"/>
</dbReference>
<dbReference type="Pfam" id="PF00515">
    <property type="entry name" value="TPR_1"/>
    <property type="match status" value="1"/>
</dbReference>
<accession>X6PDZ9</accession>
<keyword evidence="1" id="KW-0677">Repeat</keyword>
<dbReference type="InterPro" id="IPR015915">
    <property type="entry name" value="Kelch-typ_b-propeller"/>
</dbReference>
<feature type="repeat" description="TPR" evidence="3">
    <location>
        <begin position="994"/>
        <end position="1027"/>
    </location>
</feature>
<feature type="repeat" description="TPR" evidence="3">
    <location>
        <begin position="1162"/>
        <end position="1195"/>
    </location>
</feature>
<evidence type="ECO:0000256" key="1">
    <source>
        <dbReference type="ARBA" id="ARBA00022737"/>
    </source>
</evidence>
<dbReference type="Pfam" id="PF13374">
    <property type="entry name" value="TPR_10"/>
    <property type="match status" value="1"/>
</dbReference>
<sequence length="1428" mass="165886">MQTVSLQIYLTANVIMFLFSNGINLIGLILFSPCSFPLIKYNSFLFDRISQNLVPPKIIFNIHIICLHFNKLSNNKDMDTLSPFETLSHLPFPLTRSQCVLYKQEILIWGGWKQMNCYSYHVLKNQYKFICSYPKNVTLIGHNVIELIKDNKNSNYITLLSFGGQGENKKKHTLVMKYTSVWDKNIKIKNIEDFNKWMPFVNKNDRPVFIGREKDNYHGIRTIITGKHNHLLIITYPPKNIDVFNLKTFQYVNHSILPTDDYIWYHCFVPKKRDQIAAEYELMLFCKATGLLIEYDENKNKFRFQKLSVFGDLLPFYRYAYIQTYNSILFFGGWNDCIGFKSIVSKAVYQYSMDENKWTKFGRTLPMPLNDCIGILNDDKTHIHILGGEDGNCEVTSIHVKTKVLDWIDTIEKEEVESHTKNKKRIYKLESPLVLLAGSMKYKQQPYLKYAQQDLILLQNLFQTKFGYQVFSTYNPQYPVTQSLSLSKLNNFISKRWLNLVDNSNDKKQIFDGLIFVWCGYGNNQDNTLITGDNKSKCFKEIQDVFVKQTDYFAKKPKIFINITYSDEEKGNEDMAADFWYKNSKDIFTIFANIPLKSMTGGLQFENRKRSNFAEIFCQMIEKDINKSLNVIVKHVANTIFDGKFKKNISATYSDIYLSPQLYGNDNKKGMVVIEPLGFQRYWDSNWIRANAEAAKIIEKMIKADKQGLVIVVKNTSEWENIIFPNLIKLNSFIFPLSKFFNNKNKILYKVYGVYVIERKSIIILNDINIDGNMYVVNCEIKCQQNIKITSQLFVTKDATIDRQLRQSILPIQWDTKMNHDISIQLQDLEDKGKELMNNNLLDDSILQLEQYLQLSLNTFGFDHPFVARSYDMIGDVHYEKKDYQQAILYYEKSLKIMLDNVTIDSSYVIILHYNLGLFYSKIEQHDKSIEYYEKSLNSKLKLFGDNPSDIIDWYSALGNAYSNAERFNKAIEYYEKVVKIRLHNCRASQKAIADVFNNLGEACHNKRAYNKAIAYYEKALETYLDIFGFKTVVVANLYNNLAQVYVDKQHCDTAIKYFEKVIEINVSIFGDKNVHITDAYFGLGNAYEKKGESNKAIEYYKKALQMRLDIFGNNNLRVATAHANLADCYMRAQQYDNAIEQYNISIKIRLDIAGTDHLSIANSYCGLGCVYGNSGNYTKSKEYFEKELHVKKSTLGSDHKSVANVYINLGITCRNAREFDKAIEYYEEALKIRLKNFGASHDSVAECYTQLGYFYRAKKQFDKAFTSFEKALEIRLEIFGPNEETVADSYSDLGDTCNRKGLYDKTITYHEKALNIRLHIFGINHDDVVSSYNSLGFAYNNKGSHSECIKYYEKAIQIKRTISKSVNISIGGWCWDLGNTLNSIGEIKKARKYYEEAWEVFDVILGEWNTKTLKAKQKVKELSEAHE</sequence>
<feature type="repeat" description="TPR" evidence="3">
    <location>
        <begin position="952"/>
        <end position="985"/>
    </location>
</feature>
<organism evidence="5 6">
    <name type="scientific">Reticulomyxa filosa</name>
    <dbReference type="NCBI Taxonomy" id="46433"/>
    <lineage>
        <taxon>Eukaryota</taxon>
        <taxon>Sar</taxon>
        <taxon>Rhizaria</taxon>
        <taxon>Retaria</taxon>
        <taxon>Foraminifera</taxon>
        <taxon>Monothalamids</taxon>
        <taxon>Reticulomyxidae</taxon>
        <taxon>Reticulomyxa</taxon>
    </lineage>
</organism>
<dbReference type="OrthoDB" id="674604at2759"/>
<evidence type="ECO:0000313" key="6">
    <source>
        <dbReference type="Proteomes" id="UP000023152"/>
    </source>
</evidence>
<keyword evidence="2 3" id="KW-0802">TPR repeat</keyword>
<evidence type="ECO:0000256" key="3">
    <source>
        <dbReference type="PROSITE-ProRule" id="PRU00339"/>
    </source>
</evidence>
<keyword evidence="4" id="KW-0472">Membrane</keyword>
<evidence type="ECO:0000256" key="2">
    <source>
        <dbReference type="ARBA" id="ARBA00022803"/>
    </source>
</evidence>
<evidence type="ECO:0000313" key="5">
    <source>
        <dbReference type="EMBL" id="ETO36289.1"/>
    </source>
</evidence>
<dbReference type="SUPFAM" id="SSF48452">
    <property type="entry name" value="TPR-like"/>
    <property type="match status" value="3"/>
</dbReference>
<feature type="repeat" description="TPR" evidence="3">
    <location>
        <begin position="868"/>
        <end position="901"/>
    </location>
</feature>
<dbReference type="Pfam" id="PF13181">
    <property type="entry name" value="TPR_8"/>
    <property type="match status" value="1"/>
</dbReference>
<name>X6PDZ9_RETFI</name>
<feature type="repeat" description="TPR" evidence="3">
    <location>
        <begin position="1120"/>
        <end position="1153"/>
    </location>
</feature>
<dbReference type="Pfam" id="PF13424">
    <property type="entry name" value="TPR_12"/>
    <property type="match status" value="5"/>
</dbReference>
<dbReference type="SMART" id="SM00671">
    <property type="entry name" value="SEL1"/>
    <property type="match status" value="7"/>
</dbReference>
<dbReference type="SUPFAM" id="SSF117281">
    <property type="entry name" value="Kelch motif"/>
    <property type="match status" value="1"/>
</dbReference>
<dbReference type="Proteomes" id="UP000023152">
    <property type="component" value="Unassembled WGS sequence"/>
</dbReference>
<comment type="caution">
    <text evidence="5">The sequence shown here is derived from an EMBL/GenBank/DDBJ whole genome shotgun (WGS) entry which is preliminary data.</text>
</comment>
<dbReference type="PANTHER" id="PTHR45641:SF1">
    <property type="entry name" value="AAA+ ATPASE DOMAIN-CONTAINING PROTEIN"/>
    <property type="match status" value="1"/>
</dbReference>
<dbReference type="InterPro" id="IPR006597">
    <property type="entry name" value="Sel1-like"/>
</dbReference>